<dbReference type="EMBL" id="CP058937">
    <property type="protein sequence ID" value="QLI72936.1"/>
    <property type="molecule type" value="Genomic_DNA"/>
</dbReference>
<evidence type="ECO:0000259" key="1">
    <source>
        <dbReference type="Pfam" id="PF08240"/>
    </source>
</evidence>
<dbReference type="InterPro" id="IPR011032">
    <property type="entry name" value="GroES-like_sf"/>
</dbReference>
<name>A0A7D5V1T4_9HYPO</name>
<dbReference type="GeneID" id="90968137"/>
<dbReference type="AlphaFoldDB" id="A0A7D5V1T4"/>
<dbReference type="KEGG" id="mbrn:90968137"/>
<dbReference type="SUPFAM" id="SSF50129">
    <property type="entry name" value="GroES-like"/>
    <property type="match status" value="1"/>
</dbReference>
<dbReference type="InterPro" id="IPR013154">
    <property type="entry name" value="ADH-like_N"/>
</dbReference>
<proteinExistence type="predicted"/>
<keyword evidence="3" id="KW-1185">Reference proteome</keyword>
<dbReference type="RefSeq" id="XP_065987575.1">
    <property type="nucleotide sequence ID" value="XM_066131451.1"/>
</dbReference>
<dbReference type="Proteomes" id="UP000510686">
    <property type="component" value="Chromosome 6"/>
</dbReference>
<evidence type="ECO:0000313" key="3">
    <source>
        <dbReference type="Proteomes" id="UP000510686"/>
    </source>
</evidence>
<sequence length="91" mass="9814">MAIVAQGRGLVSIVEVPKLVVPGAGWILGKVEAITVNLTDWKHIDYKWTNAGYRVGCDYSGVVEEADSKLAQFTKGFSVAVDYQVTGLPSE</sequence>
<accession>A0A7D5V1T4</accession>
<dbReference type="Pfam" id="PF08240">
    <property type="entry name" value="ADH_N"/>
    <property type="match status" value="1"/>
</dbReference>
<evidence type="ECO:0000313" key="2">
    <source>
        <dbReference type="EMBL" id="QLI72936.1"/>
    </source>
</evidence>
<dbReference type="OrthoDB" id="48317at2759"/>
<organism evidence="2 3">
    <name type="scientific">Metarhizium brunneum</name>
    <dbReference type="NCBI Taxonomy" id="500148"/>
    <lineage>
        <taxon>Eukaryota</taxon>
        <taxon>Fungi</taxon>
        <taxon>Dikarya</taxon>
        <taxon>Ascomycota</taxon>
        <taxon>Pezizomycotina</taxon>
        <taxon>Sordariomycetes</taxon>
        <taxon>Hypocreomycetidae</taxon>
        <taxon>Hypocreales</taxon>
        <taxon>Clavicipitaceae</taxon>
        <taxon>Metarhizium</taxon>
    </lineage>
</organism>
<protein>
    <recommendedName>
        <fullName evidence="1">Alcohol dehydrogenase-like N-terminal domain-containing protein</fullName>
    </recommendedName>
</protein>
<dbReference type="Gene3D" id="3.90.180.10">
    <property type="entry name" value="Medium-chain alcohol dehydrogenases, catalytic domain"/>
    <property type="match status" value="1"/>
</dbReference>
<reference evidence="2 3" key="1">
    <citation type="submission" date="2020-07" db="EMBL/GenBank/DDBJ databases">
        <title>Telomere length de novo assembly of all 7 chromosomes of the fungus, Metarhizium brunneum, using a novel assembly pipeline.</title>
        <authorList>
            <person name="Saud z."/>
            <person name="Kortsinoglou A."/>
            <person name="Kouvelis V.N."/>
            <person name="Butt T.M."/>
        </authorList>
    </citation>
    <scope>NUCLEOTIDE SEQUENCE [LARGE SCALE GENOMIC DNA]</scope>
    <source>
        <strain evidence="2 3">4556</strain>
    </source>
</reference>
<feature type="domain" description="Alcohol dehydrogenase-like N-terminal" evidence="1">
    <location>
        <begin position="23"/>
        <end position="82"/>
    </location>
</feature>
<gene>
    <name evidence="2" type="ORF">G6M90_00g093550</name>
</gene>